<dbReference type="EMBL" id="LN714481">
    <property type="protein sequence ID" value="CEL66147.1"/>
    <property type="molecule type" value="Genomic_DNA"/>
</dbReference>
<dbReference type="Gene3D" id="1.20.5.2050">
    <property type="match status" value="1"/>
</dbReference>
<dbReference type="OrthoDB" id="364262at2759"/>
<organism evidence="8 10">
    <name type="scientific">Neospora caninum (strain Liverpool)</name>
    <dbReference type="NCBI Taxonomy" id="572307"/>
    <lineage>
        <taxon>Eukaryota</taxon>
        <taxon>Sar</taxon>
        <taxon>Alveolata</taxon>
        <taxon>Apicomplexa</taxon>
        <taxon>Conoidasida</taxon>
        <taxon>Coccidia</taxon>
        <taxon>Eucoccidiorida</taxon>
        <taxon>Eimeriorina</taxon>
        <taxon>Sarcocystidae</taxon>
        <taxon>Neospora</taxon>
    </lineage>
</organism>
<comment type="subcellular location">
    <subcellularLocation>
        <location evidence="1">Nucleus</location>
    </subcellularLocation>
</comment>
<dbReference type="EMBL" id="FR823388">
    <property type="protein sequence ID" value="CBZ52180.1"/>
    <property type="molecule type" value="Genomic_DNA"/>
</dbReference>
<feature type="region of interest" description="Disordered" evidence="6">
    <location>
        <begin position="836"/>
        <end position="871"/>
    </location>
</feature>
<feature type="region of interest" description="Disordered" evidence="6">
    <location>
        <begin position="239"/>
        <end position="304"/>
    </location>
</feature>
<dbReference type="InterPro" id="IPR001471">
    <property type="entry name" value="AP2/ERF_dom"/>
</dbReference>
<feature type="compositionally biased region" description="Basic and acidic residues" evidence="6">
    <location>
        <begin position="24"/>
        <end position="33"/>
    </location>
</feature>
<keyword evidence="2" id="KW-0805">Transcription regulation</keyword>
<dbReference type="eggNOG" id="ENOG502QYYM">
    <property type="taxonomic scope" value="Eukaryota"/>
</dbReference>
<evidence type="ECO:0000256" key="1">
    <source>
        <dbReference type="ARBA" id="ARBA00004123"/>
    </source>
</evidence>
<sequence length="898" mass="96527">MKVRVRENGGFCSETEEPCHPVGRPHDGEKSRAAPETVTEEWRNSCSSHDFQGPQTMGTSSASCIGARRDRSLDYQASCVPARLPSFLRSVDTDDQCGMTDERVVECMGAVKPDRHYPVGASNTSRGKVSSEEHLNVAELNVIAKMKALAGSRLLHTSNQAVGNSLPEATLRLLTGSMNLPQDGCGQDTVGFHRRLGETRSGETQLCRQQVLNRCSDFTGEGPESFETAFRKAEVDFHLSGNTDGVDSTGSTRSEDSGCESPSSPPFIASAAATGSPKHSCAPLRSNSARGNDGAAMDSRSKKETVETDGAFWVNAKKRTYSRSPRNIQADNGRALPLRHNQEGKGRISGGATSADYYAMHKALPKVTGVRFQAQRNRFVAEWYDRGRTRMAYFPVKLYGFEHARNLAIRCREEVLQLKLAKRNSKGDDPSNIASARRENGCATLGSLEIDTPPLKCCRLDNNISTASVPSWRHTVFPKTSTPPFQSPFLCDVATSPAPPLKKCTDKETPASDVSLLRSLLAVDSEAVNNAMAAHSEPGYFSEDPCLPTLLQHRQGRLNSKRTQPPASGRAANAEVGEAILRELLKRVVAAAADGDQMQKTHGNGGALGSSSSTGKVSTAPLGFRSPLSPLDMAELFQPAPCDQTRTSDKDEPRSLPPEIVSSAECPSPAKCFPLWPDAQQSRILTSECGNQTDRARKQPVSSGLRPSDSSGLGRRLAARTSGGVCDQGEGLVEPSNYSQRLFEVRELEECGHQSGDGCEIVPAARSTAQDCGNRVDSGVFCTDDLRASESSNLSPSRTVDPCNAPDSTDVHEKKLAILKTAVSVIMNEVIERCTRGPPGGNLGTRTHGTSSLQRGGAVSGDARESGEEVRSVDKQHLLLNALREAMAAGHRPGGWPA</sequence>
<accession>F0VEN6</accession>
<evidence type="ECO:0000256" key="2">
    <source>
        <dbReference type="ARBA" id="ARBA00023015"/>
    </source>
</evidence>
<evidence type="ECO:0000259" key="7">
    <source>
        <dbReference type="Pfam" id="PF00847"/>
    </source>
</evidence>
<feature type="domain" description="AP2/ERF" evidence="7">
    <location>
        <begin position="365"/>
        <end position="415"/>
    </location>
</feature>
<keyword evidence="3" id="KW-0238">DNA-binding</keyword>
<evidence type="ECO:0000256" key="6">
    <source>
        <dbReference type="SAM" id="MobiDB-lite"/>
    </source>
</evidence>
<evidence type="ECO:0000256" key="3">
    <source>
        <dbReference type="ARBA" id="ARBA00023125"/>
    </source>
</evidence>
<dbReference type="Pfam" id="PF00847">
    <property type="entry name" value="AP2"/>
    <property type="match status" value="1"/>
</dbReference>
<feature type="compositionally biased region" description="Polar residues" evidence="6">
    <location>
        <begin position="844"/>
        <end position="854"/>
    </location>
</feature>
<feature type="region of interest" description="Disordered" evidence="6">
    <location>
        <begin position="686"/>
        <end position="731"/>
    </location>
</feature>
<feature type="region of interest" description="Disordered" evidence="6">
    <location>
        <begin position="596"/>
        <end position="625"/>
    </location>
</feature>
<dbReference type="AlphaFoldDB" id="F0VEN6"/>
<evidence type="ECO:0000313" key="9">
    <source>
        <dbReference type="EMBL" id="CEL66147.1"/>
    </source>
</evidence>
<dbReference type="GO" id="GO:0003677">
    <property type="term" value="F:DNA binding"/>
    <property type="evidence" value="ECO:0007669"/>
    <property type="project" value="UniProtKB-KW"/>
</dbReference>
<dbReference type="RefSeq" id="XP_003882212.1">
    <property type="nucleotide sequence ID" value="XM_003882163.1"/>
</dbReference>
<evidence type="ECO:0000256" key="5">
    <source>
        <dbReference type="ARBA" id="ARBA00023242"/>
    </source>
</evidence>
<gene>
    <name evidence="9" type="ORF">BN1204_019690</name>
    <name evidence="8" type="ORF">NCLIV_019690</name>
</gene>
<reference evidence="8" key="2">
    <citation type="submission" date="2011-03" db="EMBL/GenBank/DDBJ databases">
        <title>Comparative genomics and transcriptomics of Neospora caninum and Toxoplasma gondii.</title>
        <authorList>
            <person name="Reid A.J."/>
            <person name="Sohal A."/>
            <person name="Harris D."/>
            <person name="Quail M."/>
            <person name="Sanders M."/>
            <person name="Berriman M."/>
            <person name="Wastling J.M."/>
            <person name="Pain A."/>
        </authorList>
    </citation>
    <scope>NUCLEOTIDE SEQUENCE</scope>
    <source>
        <strain evidence="8">Liverpool</strain>
    </source>
</reference>
<feature type="compositionally biased region" description="Basic and acidic residues" evidence="6">
    <location>
        <begin position="862"/>
        <end position="871"/>
    </location>
</feature>
<keyword evidence="10" id="KW-1185">Reference proteome</keyword>
<dbReference type="GeneID" id="13443945"/>
<keyword evidence="4" id="KW-0804">Transcription</keyword>
<dbReference type="VEuPathDB" id="ToxoDB:NCLIV_019690"/>
<reference evidence="9" key="4">
    <citation type="journal article" date="2015" name="PLoS ONE">
        <title>Comprehensive Evaluation of Toxoplasma gondii VEG and Neospora caninum LIV Genomes with Tachyzoite Stage Transcriptome and Proteome Defines Novel Transcript Features.</title>
        <authorList>
            <person name="Ramaprasad A."/>
            <person name="Mourier T."/>
            <person name="Naeem R."/>
            <person name="Malas T.B."/>
            <person name="Moussa E."/>
            <person name="Panigrahi A."/>
            <person name="Vermont S.J."/>
            <person name="Otto T.D."/>
            <person name="Wastling J."/>
            <person name="Pain A."/>
        </authorList>
    </citation>
    <scope>NUCLEOTIDE SEQUENCE</scope>
    <source>
        <strain evidence="9">Liverpool</strain>
    </source>
</reference>
<proteinExistence type="predicted"/>
<evidence type="ECO:0000256" key="4">
    <source>
        <dbReference type="ARBA" id="ARBA00023163"/>
    </source>
</evidence>
<dbReference type="InParanoid" id="F0VEN6"/>
<reference evidence="8" key="1">
    <citation type="submission" date="2011-02" db="EMBL/GenBank/DDBJ databases">
        <authorList>
            <person name="Aslett M."/>
        </authorList>
    </citation>
    <scope>NUCLEOTIDE SEQUENCE</scope>
    <source>
        <strain evidence="8">Liverpool</strain>
    </source>
</reference>
<evidence type="ECO:0000313" key="10">
    <source>
        <dbReference type="Proteomes" id="UP000007494"/>
    </source>
</evidence>
<feature type="region of interest" description="Disordered" evidence="6">
    <location>
        <begin position="1"/>
        <end position="33"/>
    </location>
</feature>
<protein>
    <submittedName>
        <fullName evidence="9">AP2 domain transcription factor AP2VIIa-2</fullName>
    </submittedName>
</protein>
<dbReference type="GO" id="GO:0003700">
    <property type="term" value="F:DNA-binding transcription factor activity"/>
    <property type="evidence" value="ECO:0007669"/>
    <property type="project" value="InterPro"/>
</dbReference>
<dbReference type="GO" id="GO:0005634">
    <property type="term" value="C:nucleus"/>
    <property type="evidence" value="ECO:0007669"/>
    <property type="project" value="UniProtKB-SubCell"/>
</dbReference>
<feature type="compositionally biased region" description="Polar residues" evidence="6">
    <location>
        <begin position="240"/>
        <end position="252"/>
    </location>
</feature>
<reference evidence="10" key="3">
    <citation type="journal article" date="2012" name="PLoS Pathog.">
        <title>Comparative genomics of the apicomplexan parasites Toxoplasma gondii and Neospora caninum: Coccidia differing in host range and transmission strategy.</title>
        <authorList>
            <person name="Reid A.J."/>
            <person name="Vermont S.J."/>
            <person name="Cotton J.A."/>
            <person name="Harris D."/>
            <person name="Hill-Cawthorne G.A."/>
            <person name="Konen-Waisman S."/>
            <person name="Latham S.M."/>
            <person name="Mourier T."/>
            <person name="Norton R."/>
            <person name="Quail M.A."/>
            <person name="Sanders M."/>
            <person name="Shanmugam D."/>
            <person name="Sohal A."/>
            <person name="Wasmuth J.D."/>
            <person name="Brunk B."/>
            <person name="Grigg M.E."/>
            <person name="Howard J.C."/>
            <person name="Parkinson J."/>
            <person name="Roos D.S."/>
            <person name="Trees A.J."/>
            <person name="Berriman M."/>
            <person name="Pain A."/>
            <person name="Wastling J.M."/>
        </authorList>
    </citation>
    <scope>NUCLEOTIDE SEQUENCE [LARGE SCALE GENOMIC DNA]</scope>
    <source>
        <strain evidence="10">Liverpool</strain>
    </source>
</reference>
<evidence type="ECO:0000313" key="8">
    <source>
        <dbReference type="EMBL" id="CBZ52180.1"/>
    </source>
</evidence>
<dbReference type="Proteomes" id="UP000007494">
    <property type="component" value="Chromosome VIIa"/>
</dbReference>
<keyword evidence="5" id="KW-0539">Nucleus</keyword>
<dbReference type="OMA" id="ADYYAMH"/>
<feature type="region of interest" description="Disordered" evidence="6">
    <location>
        <begin position="641"/>
        <end position="662"/>
    </location>
</feature>
<name>F0VEN6_NEOCL</name>